<proteinExistence type="predicted"/>
<dbReference type="InterPro" id="IPR021312">
    <property type="entry name" value="DUF2889"/>
</dbReference>
<reference evidence="2" key="1">
    <citation type="submission" date="2018-07" db="EMBL/GenBank/DDBJ databases">
        <authorList>
            <person name="Kim H."/>
        </authorList>
    </citation>
    <scope>NUCLEOTIDE SEQUENCE [LARGE SCALE GENOMIC DNA]</scope>
    <source>
        <strain evidence="2">F02</strain>
    </source>
</reference>
<dbReference type="OrthoDB" id="6862397at2"/>
<dbReference type="KEGG" id="hyf:DTO96_100013"/>
<accession>A0A345D7H8</accession>
<gene>
    <name evidence="1" type="ORF">DTO96_100013</name>
</gene>
<dbReference type="RefSeq" id="WP_114561637.1">
    <property type="nucleotide sequence ID" value="NZ_CP031124.1"/>
</dbReference>
<organism evidence="1 2">
    <name type="scientific">Ephemeroptericola cinctiostellae</name>
    <dbReference type="NCBI Taxonomy" id="2268024"/>
    <lineage>
        <taxon>Bacteria</taxon>
        <taxon>Pseudomonadati</taxon>
        <taxon>Pseudomonadota</taxon>
        <taxon>Betaproteobacteria</taxon>
        <taxon>Burkholderiales</taxon>
        <taxon>Burkholderiaceae</taxon>
        <taxon>Ephemeroptericola</taxon>
    </lineage>
</organism>
<sequence length="206" mass="23177">MEQNNPIFEPLIKGLGEPVSRTIMHRRTFCFEVFEREDGLWDVDAQMQDHKMQDITLADELRPVGAALHDMVMRVTFDNTLTVVAVEDKTLAAPYMLQCKTINSAYGKMIGLNVLKGFRAAMKERFADTAGCTHLTELANIMPTVVVQGIGTELARRARMLEKDDGTPSKKPFQLDKCHALSSDSEVARLYYPKWYSSALNTEVST</sequence>
<dbReference type="Pfam" id="PF11136">
    <property type="entry name" value="DUF2889"/>
    <property type="match status" value="1"/>
</dbReference>
<evidence type="ECO:0000313" key="1">
    <source>
        <dbReference type="EMBL" id="AXF84316.1"/>
    </source>
</evidence>
<name>A0A345D7H8_9BURK</name>
<protein>
    <recommendedName>
        <fullName evidence="3">DUF2889 domain-containing protein</fullName>
    </recommendedName>
</protein>
<evidence type="ECO:0008006" key="3">
    <source>
        <dbReference type="Google" id="ProtNLM"/>
    </source>
</evidence>
<evidence type="ECO:0000313" key="2">
    <source>
        <dbReference type="Proteomes" id="UP000252182"/>
    </source>
</evidence>
<dbReference type="EMBL" id="CP031124">
    <property type="protein sequence ID" value="AXF84316.1"/>
    <property type="molecule type" value="Genomic_DNA"/>
</dbReference>
<dbReference type="AlphaFoldDB" id="A0A345D7H8"/>
<keyword evidence="2" id="KW-1185">Reference proteome</keyword>
<dbReference type="Proteomes" id="UP000252182">
    <property type="component" value="Chromosome"/>
</dbReference>